<dbReference type="InterPro" id="IPR006840">
    <property type="entry name" value="ChaC"/>
</dbReference>
<dbReference type="CDD" id="cd06661">
    <property type="entry name" value="GGCT_like"/>
    <property type="match status" value="1"/>
</dbReference>
<dbReference type="Pfam" id="PF04752">
    <property type="entry name" value="ChaC"/>
    <property type="match status" value="1"/>
</dbReference>
<dbReference type="Gene3D" id="3.10.490.10">
    <property type="entry name" value="Gamma-glutamyl cyclotransferase-like"/>
    <property type="match status" value="1"/>
</dbReference>
<dbReference type="RefSeq" id="WP_127767320.1">
    <property type="nucleotide sequence ID" value="NZ_SADE01000003.1"/>
</dbReference>
<keyword evidence="2" id="KW-0456">Lyase</keyword>
<dbReference type="InterPro" id="IPR036568">
    <property type="entry name" value="GGCT-like_sf"/>
</dbReference>
<name>A0A3S3UMI0_9PROT</name>
<evidence type="ECO:0000256" key="2">
    <source>
        <dbReference type="ARBA" id="ARBA00023239"/>
    </source>
</evidence>
<dbReference type="GO" id="GO:0016740">
    <property type="term" value="F:transferase activity"/>
    <property type="evidence" value="ECO:0007669"/>
    <property type="project" value="UniProtKB-KW"/>
</dbReference>
<organism evidence="3 4">
    <name type="scientific">Hwanghaeella grinnelliae</name>
    <dbReference type="NCBI Taxonomy" id="2500179"/>
    <lineage>
        <taxon>Bacteria</taxon>
        <taxon>Pseudomonadati</taxon>
        <taxon>Pseudomonadota</taxon>
        <taxon>Alphaproteobacteria</taxon>
        <taxon>Rhodospirillales</taxon>
        <taxon>Rhodospirillaceae</taxon>
        <taxon>Hwanghaeella</taxon>
    </lineage>
</organism>
<accession>A0A3S3UMI0</accession>
<dbReference type="GO" id="GO:0061928">
    <property type="term" value="F:glutathione specific gamma-glutamylcyclotransferase activity"/>
    <property type="evidence" value="ECO:0007669"/>
    <property type="project" value="UniProtKB-EC"/>
</dbReference>
<dbReference type="GO" id="GO:0006751">
    <property type="term" value="P:glutathione catabolic process"/>
    <property type="evidence" value="ECO:0007669"/>
    <property type="project" value="InterPro"/>
</dbReference>
<dbReference type="SUPFAM" id="SSF110857">
    <property type="entry name" value="Gamma-glutamyl cyclotransferase-like"/>
    <property type="match status" value="1"/>
</dbReference>
<proteinExistence type="predicted"/>
<gene>
    <name evidence="3" type="ORF">EOI86_19385</name>
</gene>
<evidence type="ECO:0000313" key="3">
    <source>
        <dbReference type="EMBL" id="RVU34999.1"/>
    </source>
</evidence>
<dbReference type="EC" id="4.3.2.7" evidence="1"/>
<evidence type="ECO:0000256" key="1">
    <source>
        <dbReference type="ARBA" id="ARBA00012344"/>
    </source>
</evidence>
<dbReference type="Proteomes" id="UP000287447">
    <property type="component" value="Unassembled WGS sequence"/>
</dbReference>
<evidence type="ECO:0000313" key="4">
    <source>
        <dbReference type="Proteomes" id="UP000287447"/>
    </source>
</evidence>
<keyword evidence="4" id="KW-1185">Reference proteome</keyword>
<dbReference type="OrthoDB" id="9795692at2"/>
<dbReference type="GO" id="GO:0005737">
    <property type="term" value="C:cytoplasm"/>
    <property type="evidence" value="ECO:0007669"/>
    <property type="project" value="TreeGrafter"/>
</dbReference>
<dbReference type="PANTHER" id="PTHR12192">
    <property type="entry name" value="CATION TRANSPORT PROTEIN CHAC-RELATED"/>
    <property type="match status" value="1"/>
</dbReference>
<sequence>MVLNRDSIKNGIVQKLLHEGSRKGLIDPWTPEQRLESRKAMLARRPSDDIWVFGYGSLIWNPAFHFEKSAHALLYGYHRAFCLWTPLGRGSPENPGLILGLERGGSCHGMAFKLHKDQIEEELDVVWAREMPTGSYEPTWVRLHSGGDVVHAIAFVIKRDQPRYACKIPIETVAQSIATAEGPLGTCSEYLFNTVEALDKMNVPDRYLHAVRKKVVALQHEKSGIAP</sequence>
<dbReference type="EMBL" id="SADE01000003">
    <property type="protein sequence ID" value="RVU34999.1"/>
    <property type="molecule type" value="Genomic_DNA"/>
</dbReference>
<dbReference type="AlphaFoldDB" id="A0A3S3UMI0"/>
<keyword evidence="3" id="KW-0808">Transferase</keyword>
<comment type="caution">
    <text evidence="3">The sequence shown here is derived from an EMBL/GenBank/DDBJ whole genome shotgun (WGS) entry which is preliminary data.</text>
</comment>
<dbReference type="InterPro" id="IPR013024">
    <property type="entry name" value="GGCT-like"/>
</dbReference>
<reference evidence="4" key="1">
    <citation type="submission" date="2019-01" db="EMBL/GenBank/DDBJ databases">
        <title>Gri0909 isolated from a small marine red alga.</title>
        <authorList>
            <person name="Kim J."/>
            <person name="Jeong S.E."/>
            <person name="Jeon C.O."/>
        </authorList>
    </citation>
    <scope>NUCLEOTIDE SEQUENCE [LARGE SCALE GENOMIC DNA]</scope>
    <source>
        <strain evidence="4">Gri0909</strain>
    </source>
</reference>
<protein>
    <recommendedName>
        <fullName evidence="1">glutathione-specific gamma-glutamylcyclotransferase</fullName>
        <ecNumber evidence="1">4.3.2.7</ecNumber>
    </recommendedName>
</protein>
<dbReference type="PANTHER" id="PTHR12192:SF2">
    <property type="entry name" value="GLUTATHIONE-SPECIFIC GAMMA-GLUTAMYLCYCLOTRANSFERASE 2"/>
    <property type="match status" value="1"/>
</dbReference>